<dbReference type="OrthoDB" id="1449138at2"/>
<gene>
    <name evidence="1" type="ORF">DIS18_14670</name>
</gene>
<dbReference type="RefSeq" id="WP_109353839.1">
    <property type="nucleotide sequence ID" value="NZ_QFRI01000005.1"/>
</dbReference>
<accession>A0A2U2X160</accession>
<protein>
    <submittedName>
        <fullName evidence="1">Uncharacterized protein</fullName>
    </submittedName>
</protein>
<proteinExistence type="predicted"/>
<reference evidence="2" key="1">
    <citation type="submission" date="2018-05" db="EMBL/GenBank/DDBJ databases">
        <title>Algibacter marinivivus sp. nov., isolated from sample around a algae.</title>
        <authorList>
            <person name="Lu D."/>
        </authorList>
    </citation>
    <scope>NUCLEOTIDE SEQUENCE [LARGE SCALE GENOMIC DNA]</scope>
    <source>
        <strain evidence="2">ZY111</strain>
    </source>
</reference>
<comment type="caution">
    <text evidence="1">The sequence shown here is derived from an EMBL/GenBank/DDBJ whole genome shotgun (WGS) entry which is preliminary data.</text>
</comment>
<reference evidence="1 2" key="2">
    <citation type="submission" date="2018-05" db="EMBL/GenBank/DDBJ databases">
        <title>Algibacter marinivivus sp. nov., isolated from sample around a algae.</title>
        <authorList>
            <person name="Zhong X."/>
        </authorList>
    </citation>
    <scope>NUCLEOTIDE SEQUENCE [LARGE SCALE GENOMIC DNA]</scope>
    <source>
        <strain evidence="1 2">ZY111</strain>
    </source>
</reference>
<reference evidence="2" key="3">
    <citation type="submission" date="2018-05" db="EMBL/GenBank/DDBJ databases">
        <authorList>
            <person name="Lu D."/>
        </authorList>
    </citation>
    <scope>NUCLEOTIDE SEQUENCE [LARGE SCALE GENOMIC DNA]</scope>
    <source>
        <strain evidence="2">ZY111</strain>
    </source>
</reference>
<evidence type="ECO:0000313" key="1">
    <source>
        <dbReference type="EMBL" id="PWH81521.1"/>
    </source>
</evidence>
<dbReference type="Proteomes" id="UP000245375">
    <property type="component" value="Unassembled WGS sequence"/>
</dbReference>
<keyword evidence="2" id="KW-1185">Reference proteome</keyword>
<name>A0A2U2X160_9FLAO</name>
<dbReference type="EMBL" id="QFRI01000005">
    <property type="protein sequence ID" value="PWH81521.1"/>
    <property type="molecule type" value="Genomic_DNA"/>
</dbReference>
<sequence length="110" mass="12795">MTLNKEHIAFRLLTFLLVSALLIPSTVKLIHVFEHHEHVVCIGDDSTHIHKVDLDCEFQKFQITNYFTPVLSNYDSTVVDYTYKVSYLTYKFLNNHRPLSFSLRGPPVLV</sequence>
<evidence type="ECO:0000313" key="2">
    <source>
        <dbReference type="Proteomes" id="UP000245375"/>
    </source>
</evidence>
<organism evidence="1 2">
    <name type="scientific">Algibacter marinivivus</name>
    <dbReference type="NCBI Taxonomy" id="2100723"/>
    <lineage>
        <taxon>Bacteria</taxon>
        <taxon>Pseudomonadati</taxon>
        <taxon>Bacteroidota</taxon>
        <taxon>Flavobacteriia</taxon>
        <taxon>Flavobacteriales</taxon>
        <taxon>Flavobacteriaceae</taxon>
        <taxon>Algibacter</taxon>
    </lineage>
</organism>
<dbReference type="AlphaFoldDB" id="A0A2U2X160"/>